<sequence>MKIATILLTASLLAACASGPPPVLPPEMNVRPVVQKDNLDGRWTIAALNGQPMTGLLLEFAGTTLSARLACNGGSGTISRNGDKLMLDRLMMTERACTPDIQRIDDLAGVVLRLPMTMELTPPNRLRLVNESGSIDLIRQGS</sequence>
<dbReference type="Pfam" id="PF03724">
    <property type="entry name" value="META"/>
    <property type="match status" value="1"/>
</dbReference>
<dbReference type="PANTHER" id="PTHR35535:SF2">
    <property type="entry name" value="DUF306 DOMAIN-CONTAINING PROTEIN"/>
    <property type="match status" value="1"/>
</dbReference>
<dbReference type="PROSITE" id="PS51257">
    <property type="entry name" value="PROKAR_LIPOPROTEIN"/>
    <property type="match status" value="1"/>
</dbReference>
<accession>A0ABQ5Z359</accession>
<dbReference type="EMBL" id="BSOO01000001">
    <property type="protein sequence ID" value="GLR46440.1"/>
    <property type="molecule type" value="Genomic_DNA"/>
</dbReference>
<proteinExistence type="predicted"/>
<reference evidence="4" key="1">
    <citation type="journal article" date="2019" name="Int. J. Syst. Evol. Microbiol.">
        <title>The Global Catalogue of Microorganisms (GCM) 10K type strain sequencing project: providing services to taxonomists for standard genome sequencing and annotation.</title>
        <authorList>
            <consortium name="The Broad Institute Genomics Platform"/>
            <consortium name="The Broad Institute Genome Sequencing Center for Infectious Disease"/>
            <person name="Wu L."/>
            <person name="Ma J."/>
        </authorList>
    </citation>
    <scope>NUCLEOTIDE SEQUENCE [LARGE SCALE GENOMIC DNA]</scope>
    <source>
        <strain evidence="4">NBRC 102146</strain>
    </source>
</reference>
<dbReference type="RefSeq" id="WP_029940483.1">
    <property type="nucleotide sequence ID" value="NZ_BSOO01000001.1"/>
</dbReference>
<feature type="signal peptide" evidence="1">
    <location>
        <begin position="1"/>
        <end position="17"/>
    </location>
</feature>
<name>A0ABQ5Z359_9SPHN</name>
<keyword evidence="1" id="KW-0732">Signal</keyword>
<dbReference type="InterPro" id="IPR038670">
    <property type="entry name" value="HslJ-like_sf"/>
</dbReference>
<protein>
    <recommendedName>
        <fullName evidence="2">DUF306 domain-containing protein</fullName>
    </recommendedName>
</protein>
<evidence type="ECO:0000256" key="1">
    <source>
        <dbReference type="SAM" id="SignalP"/>
    </source>
</evidence>
<comment type="caution">
    <text evidence="3">The sequence shown here is derived from an EMBL/GenBank/DDBJ whole genome shotgun (WGS) entry which is preliminary data.</text>
</comment>
<keyword evidence="4" id="KW-1185">Reference proteome</keyword>
<dbReference type="Gene3D" id="2.40.128.270">
    <property type="match status" value="1"/>
</dbReference>
<evidence type="ECO:0000313" key="3">
    <source>
        <dbReference type="EMBL" id="GLR46440.1"/>
    </source>
</evidence>
<evidence type="ECO:0000313" key="4">
    <source>
        <dbReference type="Proteomes" id="UP001156703"/>
    </source>
</evidence>
<organism evidence="3 4">
    <name type="scientific">Sphingomonas astaxanthinifaciens DSM 22298</name>
    <dbReference type="NCBI Taxonomy" id="1123267"/>
    <lineage>
        <taxon>Bacteria</taxon>
        <taxon>Pseudomonadati</taxon>
        <taxon>Pseudomonadota</taxon>
        <taxon>Alphaproteobacteria</taxon>
        <taxon>Sphingomonadales</taxon>
        <taxon>Sphingomonadaceae</taxon>
        <taxon>Sphingomonas</taxon>
    </lineage>
</organism>
<dbReference type="Proteomes" id="UP001156703">
    <property type="component" value="Unassembled WGS sequence"/>
</dbReference>
<gene>
    <name evidence="3" type="ORF">GCM10007925_01510</name>
</gene>
<dbReference type="InterPro" id="IPR005184">
    <property type="entry name" value="DUF306_Meta_HslJ"/>
</dbReference>
<feature type="domain" description="DUF306" evidence="2">
    <location>
        <begin position="40"/>
        <end position="133"/>
    </location>
</feature>
<evidence type="ECO:0000259" key="2">
    <source>
        <dbReference type="Pfam" id="PF03724"/>
    </source>
</evidence>
<dbReference type="PANTHER" id="PTHR35535">
    <property type="entry name" value="HEAT SHOCK PROTEIN HSLJ"/>
    <property type="match status" value="1"/>
</dbReference>
<dbReference type="InterPro" id="IPR053147">
    <property type="entry name" value="Hsp_HslJ-like"/>
</dbReference>
<feature type="chain" id="PRO_5046500587" description="DUF306 domain-containing protein" evidence="1">
    <location>
        <begin position="18"/>
        <end position="142"/>
    </location>
</feature>